<keyword evidence="3" id="KW-0862">Zinc</keyword>
<comment type="function">
    <text evidence="4">Neddylation of cullins play an essential role in the regulation of SCF-type complexes activity.</text>
</comment>
<evidence type="ECO:0000256" key="4">
    <source>
        <dbReference type="RuleBase" id="RU410713"/>
    </source>
</evidence>
<dbReference type="EMBL" id="JBEFKJ010000001">
    <property type="protein sequence ID" value="KAL2048331.1"/>
    <property type="molecule type" value="Genomic_DNA"/>
</dbReference>
<evidence type="ECO:0000259" key="6">
    <source>
        <dbReference type="PROSITE" id="PS51229"/>
    </source>
</evidence>
<dbReference type="Gene3D" id="1.10.238.200">
    <property type="entry name" value="Cullin, PONY binding domain"/>
    <property type="match status" value="1"/>
</dbReference>
<dbReference type="PROSITE" id="PS51229">
    <property type="entry name" value="DCUN1"/>
    <property type="match status" value="1"/>
</dbReference>
<proteinExistence type="predicted"/>
<reference evidence="7 8" key="1">
    <citation type="submission" date="2024-09" db="EMBL/GenBank/DDBJ databases">
        <title>Rethinking Asexuality: The Enigmatic Case of Functional Sexual Genes in Lepraria (Stereocaulaceae).</title>
        <authorList>
            <person name="Doellman M."/>
            <person name="Sun Y."/>
            <person name="Barcenas-Pena A."/>
            <person name="Lumbsch H.T."/>
            <person name="Grewe F."/>
        </authorList>
    </citation>
    <scope>NUCLEOTIDE SEQUENCE [LARGE SCALE GENOMIC DNA]</scope>
    <source>
        <strain evidence="7 8">Mercado 3170</strain>
    </source>
</reference>
<feature type="region of interest" description="Disordered" evidence="5">
    <location>
        <begin position="133"/>
        <end position="160"/>
    </location>
</feature>
<comment type="caution">
    <text evidence="7">The sequence shown here is derived from an EMBL/GenBank/DDBJ whole genome shotgun (WGS) entry which is preliminary data.</text>
</comment>
<name>A0ABR4AUB9_9LECA</name>
<protein>
    <recommendedName>
        <fullName evidence="4">Defective in cullin neddylation protein</fullName>
    </recommendedName>
</protein>
<sequence length="1072" mass="119553">MPTKKARELGHAMGLPADYLMAEVRTYPVGRGQMKESIATDPVCLNSSKRKASITMRSPSPAKSPKLGHFEVFAIPGETPVEFVESHFGSDGTTQSRHLCPRCVQWPCYCWHNFSEDWCPKCEQAPCGGMFDVQPPKSNQSSQQDVRPSPKPAKQGLGGRTRLFKTPNMVVAFLSSRTRDENIYSKIIGLEKRPLNMSTIRSVHVMLKDIERAVSLGKIKGPRGTKDKEVIAVLRRVRGSLKSLQESSESHARFQAPARVLANPVSAGKTRSTQSQHPDSVIAHLRCFTNSATIFTQLRQWGRSSVTDAVYQIVRTMYNHIKDGIRSKHVQVRGYNDTIAMSIMQRIIVHYEGKENSSSNSFVKRSISLRDANRTPLLTYLSRVMDYGDPFSILEDIARNPMSDSNIRNLIVITDHIEKGIKSGELDKNPAKGGIDAEVQAAIESLQIAATPLQARTNSSNALKRPKKDALGPSSPHQKSDYDQISQLSSQRAGPRTQPGFIRTHEDLDHGRKPRSAFLSAVATSNKDVESKKQPSRGLPEISKSKGAIPPTTDFKGSHADCIACSKKLHSDDLVSLSCKHSMCPPCIEILTRKCLENVERFPPSHCNTAIALRVMVRNVPPELFARFRKRQLEIDLAENLSSGRVPYRAFPGIRPLEIYPTPAAGVPTSVQSLPTPAHSRSGSQQVAQAKQTSGTSGVRKSDADKDTTGSPKARQGNSSLGMQRRIQAGNTPPASPKPEPSELPSPPTPRPKPTELPKSMDAAAQSPAPDQRKSRDRLPPRPGRYEASKEGSNMTAEDALEHYKDLALRRQIPFTSILSEQRAIRAQTDRKNQEIKANLTWESLRFFSSPNASTTVTSSAAVSKMFDKYRENPREEPDKIGVEGSMKYLQDLSIKLDEVVVLAVLAELDAPTMGEFTRDGFVDGWLRNRAETIPKQQAHVMHWRSSLSQMPDFFKRVYKSTFLLARQPGQKVLPLDTAIEYWRLLFTAPGLSWTSSSTPWLDWWIEYLEGNWKKSISKDMWDQTLSFVLKSRDDESMSWWSEDGAWPGVLDEFVMYVRQKKSSAETEMDIG</sequence>
<feature type="compositionally biased region" description="Polar residues" evidence="5">
    <location>
        <begin position="669"/>
        <end position="699"/>
    </location>
</feature>
<dbReference type="Pfam" id="PF03556">
    <property type="entry name" value="Cullin_binding"/>
    <property type="match status" value="1"/>
</dbReference>
<evidence type="ECO:0000313" key="7">
    <source>
        <dbReference type="EMBL" id="KAL2048331.1"/>
    </source>
</evidence>
<dbReference type="PANTHER" id="PTHR12281:SF31">
    <property type="entry name" value="DCN1-LIKE PROTEIN 3"/>
    <property type="match status" value="1"/>
</dbReference>
<evidence type="ECO:0000256" key="3">
    <source>
        <dbReference type="ARBA" id="ARBA00022833"/>
    </source>
</evidence>
<evidence type="ECO:0000256" key="5">
    <source>
        <dbReference type="SAM" id="MobiDB-lite"/>
    </source>
</evidence>
<dbReference type="PROSITE" id="PS00518">
    <property type="entry name" value="ZF_RING_1"/>
    <property type="match status" value="1"/>
</dbReference>
<evidence type="ECO:0000256" key="1">
    <source>
        <dbReference type="ARBA" id="ARBA00022723"/>
    </source>
</evidence>
<keyword evidence="2" id="KW-0863">Zinc-finger</keyword>
<gene>
    <name evidence="7" type="ORF">N7G274_000242</name>
</gene>
<evidence type="ECO:0000313" key="8">
    <source>
        <dbReference type="Proteomes" id="UP001590950"/>
    </source>
</evidence>
<accession>A0ABR4AUB9</accession>
<feature type="compositionally biased region" description="Basic and acidic residues" evidence="5">
    <location>
        <begin position="771"/>
        <end position="790"/>
    </location>
</feature>
<evidence type="ECO:0000256" key="2">
    <source>
        <dbReference type="ARBA" id="ARBA00022771"/>
    </source>
</evidence>
<organism evidence="7 8">
    <name type="scientific">Stereocaulon virgatum</name>
    <dbReference type="NCBI Taxonomy" id="373712"/>
    <lineage>
        <taxon>Eukaryota</taxon>
        <taxon>Fungi</taxon>
        <taxon>Dikarya</taxon>
        <taxon>Ascomycota</taxon>
        <taxon>Pezizomycotina</taxon>
        <taxon>Lecanoromycetes</taxon>
        <taxon>OSLEUM clade</taxon>
        <taxon>Lecanoromycetidae</taxon>
        <taxon>Lecanorales</taxon>
        <taxon>Lecanorineae</taxon>
        <taxon>Stereocaulaceae</taxon>
        <taxon>Stereocaulon</taxon>
    </lineage>
</organism>
<dbReference type="Proteomes" id="UP001590950">
    <property type="component" value="Unassembled WGS sequence"/>
</dbReference>
<feature type="domain" description="DCUN1" evidence="6">
    <location>
        <begin position="858"/>
        <end position="1059"/>
    </location>
</feature>
<feature type="compositionally biased region" description="Polar residues" evidence="5">
    <location>
        <begin position="483"/>
        <end position="492"/>
    </location>
</feature>
<dbReference type="InterPro" id="IPR042460">
    <property type="entry name" value="DCN1-like_PONY"/>
</dbReference>
<dbReference type="InterPro" id="IPR014764">
    <property type="entry name" value="DCN-prot"/>
</dbReference>
<dbReference type="PANTHER" id="PTHR12281">
    <property type="entry name" value="RP42 RELATED"/>
    <property type="match status" value="1"/>
</dbReference>
<feature type="compositionally biased region" description="Pro residues" evidence="5">
    <location>
        <begin position="734"/>
        <end position="752"/>
    </location>
</feature>
<feature type="compositionally biased region" description="Polar residues" evidence="5">
    <location>
        <begin position="136"/>
        <end position="146"/>
    </location>
</feature>
<dbReference type="InterPro" id="IPR005176">
    <property type="entry name" value="PONY_dom"/>
</dbReference>
<feature type="region of interest" description="Disordered" evidence="5">
    <location>
        <begin position="456"/>
        <end position="552"/>
    </location>
</feature>
<dbReference type="Gene3D" id="1.10.238.10">
    <property type="entry name" value="EF-hand"/>
    <property type="match status" value="1"/>
</dbReference>
<dbReference type="InterPro" id="IPR017907">
    <property type="entry name" value="Znf_RING_CS"/>
</dbReference>
<keyword evidence="8" id="KW-1185">Reference proteome</keyword>
<feature type="region of interest" description="Disordered" evidence="5">
    <location>
        <begin position="668"/>
        <end position="796"/>
    </location>
</feature>
<keyword evidence="1" id="KW-0479">Metal-binding</keyword>